<evidence type="ECO:0000313" key="2">
    <source>
        <dbReference type="EMBL" id="KAK0511510.1"/>
    </source>
</evidence>
<comment type="caution">
    <text evidence="2">The sequence shown here is derived from an EMBL/GenBank/DDBJ whole genome shotgun (WGS) entry which is preliminary data.</text>
</comment>
<keyword evidence="1" id="KW-0472">Membrane</keyword>
<keyword evidence="1" id="KW-0812">Transmembrane</keyword>
<dbReference type="Proteomes" id="UP001166286">
    <property type="component" value="Unassembled WGS sequence"/>
</dbReference>
<sequence>MADFPIFPFHNGQEQQPLGCKVQHYIKNAFWPQSKSSITEYGPYFKYLEWAISVSTWPEDIFDRDSFAVKTYSDLSRIVSCMRLNSDCDRASVLEKLRDEFPRLSDDKISRSMDLTLRLWLCIYARSKDLRVGASLANMTEIEWQDSTSLKRLAQDCFPVYSGLVPSQIGNIDPAFTVQNLRKLCRIKVHWTGNLLDHLSYDSSTKILRLFPHKIFLISHWESCEVLPRAFVSETIQTLDLLFPIGEEDTAKYLKQEGQTFYRTSFRNPIRATDFGEFRYWGKRLEELYDVFNQQPKTVLQMWYDRRNPLQWWTFWLAALIVLLTFTFGIISSYTGFQQMVIAERAYRLSIWQACSQPNPPAEFCNT</sequence>
<reference evidence="2" key="1">
    <citation type="submission" date="2023-03" db="EMBL/GenBank/DDBJ databases">
        <title>Complete genome of Cladonia borealis.</title>
        <authorList>
            <person name="Park H."/>
        </authorList>
    </citation>
    <scope>NUCLEOTIDE SEQUENCE</scope>
    <source>
        <strain evidence="2">ANT050790</strain>
    </source>
</reference>
<dbReference type="AlphaFoldDB" id="A0AA39QYI4"/>
<keyword evidence="3" id="KW-1185">Reference proteome</keyword>
<organism evidence="2 3">
    <name type="scientific">Cladonia borealis</name>
    <dbReference type="NCBI Taxonomy" id="184061"/>
    <lineage>
        <taxon>Eukaryota</taxon>
        <taxon>Fungi</taxon>
        <taxon>Dikarya</taxon>
        <taxon>Ascomycota</taxon>
        <taxon>Pezizomycotina</taxon>
        <taxon>Lecanoromycetes</taxon>
        <taxon>OSLEUM clade</taxon>
        <taxon>Lecanoromycetidae</taxon>
        <taxon>Lecanorales</taxon>
        <taxon>Lecanorineae</taxon>
        <taxon>Cladoniaceae</taxon>
        <taxon>Cladonia</taxon>
    </lineage>
</organism>
<keyword evidence="1" id="KW-1133">Transmembrane helix</keyword>
<proteinExistence type="predicted"/>
<gene>
    <name evidence="2" type="ORF">JMJ35_006083</name>
</gene>
<dbReference type="EMBL" id="JAFEKC020000013">
    <property type="protein sequence ID" value="KAK0511510.1"/>
    <property type="molecule type" value="Genomic_DNA"/>
</dbReference>
<evidence type="ECO:0000313" key="3">
    <source>
        <dbReference type="Proteomes" id="UP001166286"/>
    </source>
</evidence>
<feature type="transmembrane region" description="Helical" evidence="1">
    <location>
        <begin position="310"/>
        <end position="331"/>
    </location>
</feature>
<protein>
    <submittedName>
        <fullName evidence="2">Uncharacterized protein</fullName>
    </submittedName>
</protein>
<name>A0AA39QYI4_9LECA</name>
<accession>A0AA39QYI4</accession>
<evidence type="ECO:0000256" key="1">
    <source>
        <dbReference type="SAM" id="Phobius"/>
    </source>
</evidence>